<organism evidence="1 2">
    <name type="scientific">Aspergillus cristatus</name>
    <name type="common">Chinese Fuzhuan brick tea-fermentation fungus</name>
    <name type="synonym">Eurotium cristatum</name>
    <dbReference type="NCBI Taxonomy" id="573508"/>
    <lineage>
        <taxon>Eukaryota</taxon>
        <taxon>Fungi</taxon>
        <taxon>Dikarya</taxon>
        <taxon>Ascomycota</taxon>
        <taxon>Pezizomycotina</taxon>
        <taxon>Eurotiomycetes</taxon>
        <taxon>Eurotiomycetidae</taxon>
        <taxon>Eurotiales</taxon>
        <taxon>Aspergillaceae</taxon>
        <taxon>Aspergillus</taxon>
        <taxon>Aspergillus subgen. Aspergillus</taxon>
    </lineage>
</organism>
<sequence>MTHHHYTDYKARDMQDDGFDGRRLPSAYNDCWLTIMINRHGICLQMIKHEGYKDYLATGDTFMQSR</sequence>
<accession>A0A1E3BH57</accession>
<gene>
    <name evidence="1" type="ORF">SI65_03281</name>
</gene>
<keyword evidence="2" id="KW-1185">Reference proteome</keyword>
<dbReference type="AlphaFoldDB" id="A0A1E3BH57"/>
<dbReference type="EMBL" id="JXNT01000003">
    <property type="protein sequence ID" value="ODM20228.1"/>
    <property type="molecule type" value="Genomic_DNA"/>
</dbReference>
<comment type="caution">
    <text evidence="1">The sequence shown here is derived from an EMBL/GenBank/DDBJ whole genome shotgun (WGS) entry which is preliminary data.</text>
</comment>
<name>A0A1E3BH57_ASPCR</name>
<dbReference type="Proteomes" id="UP000094569">
    <property type="component" value="Unassembled WGS sequence"/>
</dbReference>
<evidence type="ECO:0000313" key="1">
    <source>
        <dbReference type="EMBL" id="ODM20228.1"/>
    </source>
</evidence>
<dbReference type="VEuPathDB" id="FungiDB:SI65_03281"/>
<reference evidence="1 2" key="1">
    <citation type="journal article" date="2016" name="BMC Genomics">
        <title>Comparative genomic and transcriptomic analyses of the Fuzhuan brick tea-fermentation fungus Aspergillus cristatus.</title>
        <authorList>
            <person name="Ge Y."/>
            <person name="Wang Y."/>
            <person name="Liu Y."/>
            <person name="Tan Y."/>
            <person name="Ren X."/>
            <person name="Zhang X."/>
            <person name="Hyde K.D."/>
            <person name="Liu Y."/>
            <person name="Liu Z."/>
        </authorList>
    </citation>
    <scope>NUCLEOTIDE SEQUENCE [LARGE SCALE GENOMIC DNA]</scope>
    <source>
        <strain evidence="1 2">GZAAS20.1005</strain>
    </source>
</reference>
<proteinExistence type="predicted"/>
<evidence type="ECO:0000313" key="2">
    <source>
        <dbReference type="Proteomes" id="UP000094569"/>
    </source>
</evidence>
<protein>
    <submittedName>
        <fullName evidence="1">Uncharacterized protein</fullName>
    </submittedName>
</protein>